<sequence length="420" mass="44585">MGSISKMNAVAACIVFWLALVTDSQSAQLHVKKPGYQTIEDANDKAGSDFDVKKYGAKADGKCDDSKAIASAWEEACKSANASTLVISKGDYLVGYAMFKGPCKSPVTIRMEGTLKAPADVKKSSSHDGWVVFQNIDGLTVHGDGTFDGQGSAAWAANDCRKTGKCNSLPINIRFSSVTNSKIQGITSLNSKLFHMNILNCKNLTLQQITITAPEKSLNTDGIHIGRSNGVNITGANIKTGDDCVSLGDGSQNVNIENVTCGPGHGISVGSLGRYHDEQPVTGVTVKNCTLTNTMNGVRVKTWPASPSGVASDMHFEDIIMNNVSTPIIIDQEYCPYGQCQAKIPSRVRVSNVSFKNIWGTSATKIAVKLICSKGIPCQKVDISDVTLTYHGKGAAISECSNVDPKVSGKLVPPVCGKFP</sequence>
<evidence type="ECO:0000313" key="2">
    <source>
        <dbReference type="Proteomes" id="UP001164539"/>
    </source>
</evidence>
<dbReference type="EMBL" id="CM051394">
    <property type="protein sequence ID" value="KAJ4730165.1"/>
    <property type="molecule type" value="Genomic_DNA"/>
</dbReference>
<evidence type="ECO:0000313" key="1">
    <source>
        <dbReference type="EMBL" id="KAJ4730165.1"/>
    </source>
</evidence>
<protein>
    <submittedName>
        <fullName evidence="1">Pectin lyase-like superfamily protein</fullName>
    </submittedName>
</protein>
<accession>A0ACC1Z287</accession>
<proteinExistence type="predicted"/>
<dbReference type="Proteomes" id="UP001164539">
    <property type="component" value="Chromosome 1"/>
</dbReference>
<name>A0ACC1Z287_MELAZ</name>
<reference evidence="1 2" key="1">
    <citation type="journal article" date="2023" name="Science">
        <title>Complex scaffold remodeling in plant triterpene biosynthesis.</title>
        <authorList>
            <person name="De La Pena R."/>
            <person name="Hodgson H."/>
            <person name="Liu J.C."/>
            <person name="Stephenson M.J."/>
            <person name="Martin A.C."/>
            <person name="Owen C."/>
            <person name="Harkess A."/>
            <person name="Leebens-Mack J."/>
            <person name="Jimenez L.E."/>
            <person name="Osbourn A."/>
            <person name="Sattely E.S."/>
        </authorList>
    </citation>
    <scope>NUCLEOTIDE SEQUENCE [LARGE SCALE GENOMIC DNA]</scope>
    <source>
        <strain evidence="2">cv. JPN11</strain>
        <tissue evidence="1">Leaf</tissue>
    </source>
</reference>
<comment type="caution">
    <text evidence="1">The sequence shown here is derived from an EMBL/GenBank/DDBJ whole genome shotgun (WGS) entry which is preliminary data.</text>
</comment>
<keyword evidence="2" id="KW-1185">Reference proteome</keyword>
<organism evidence="1 2">
    <name type="scientific">Melia azedarach</name>
    <name type="common">Chinaberry tree</name>
    <dbReference type="NCBI Taxonomy" id="155640"/>
    <lineage>
        <taxon>Eukaryota</taxon>
        <taxon>Viridiplantae</taxon>
        <taxon>Streptophyta</taxon>
        <taxon>Embryophyta</taxon>
        <taxon>Tracheophyta</taxon>
        <taxon>Spermatophyta</taxon>
        <taxon>Magnoliopsida</taxon>
        <taxon>eudicotyledons</taxon>
        <taxon>Gunneridae</taxon>
        <taxon>Pentapetalae</taxon>
        <taxon>rosids</taxon>
        <taxon>malvids</taxon>
        <taxon>Sapindales</taxon>
        <taxon>Meliaceae</taxon>
        <taxon>Melia</taxon>
    </lineage>
</organism>
<gene>
    <name evidence="1" type="ORF">OWV82_002837</name>
</gene>